<evidence type="ECO:0000313" key="1">
    <source>
        <dbReference type="EMBL" id="QDG49653.1"/>
    </source>
</evidence>
<keyword evidence="2" id="KW-1185">Reference proteome</keyword>
<sequence length="434" mass="49385">MEHWTRHHRALLNALRADELVPKLVARLSLERCAARPDDARLLRDWIASLRRDAGWEVLEPQLDRPRAFPDAWRRAVEAGFSPRTDHHHALLFERFCNDLVAQQDMEVARYAWGECIDAWLRVFASDYVDDLLETLSAKQDHVRQTLLLRLLDTREAELVEAFRLDGARDGDDFDRRRAIFGWEALETLQKKLDESSAEHPALSCLRDQVDQACIRLRNKLVGRFDAMMDAVDLSEDDAEAVVYPFQWIREVCTIVPIDARIAARVVGAAVDIGWKLRKLEVDDADDLMSELLVLASPFNEQLCGFIDSGEAFGHNSTCADFLVFQGEQQSSGARREKHFERALEMCPGHRNASMMLSYEKLREVSDLLLRIRMMPAALKLLPGASDRVGTVFESATELLDDAEALFPSNETIAEYRHEIVAEAERLGTSLEAE</sequence>
<gene>
    <name evidence="1" type="ORF">FIV42_02520</name>
</gene>
<reference evidence="1 2" key="1">
    <citation type="submission" date="2019-06" db="EMBL/GenBank/DDBJ databases">
        <title>Persicimonas caeni gen. nov., sp. nov., a predatory bacterium isolated from solar saltern.</title>
        <authorList>
            <person name="Wang S."/>
        </authorList>
    </citation>
    <scope>NUCLEOTIDE SEQUENCE [LARGE SCALE GENOMIC DNA]</scope>
    <source>
        <strain evidence="1 2">YN101</strain>
    </source>
</reference>
<dbReference type="Proteomes" id="UP000315995">
    <property type="component" value="Chromosome"/>
</dbReference>
<proteinExistence type="predicted"/>
<organism evidence="1 2">
    <name type="scientific">Persicimonas caeni</name>
    <dbReference type="NCBI Taxonomy" id="2292766"/>
    <lineage>
        <taxon>Bacteria</taxon>
        <taxon>Deltaproteobacteria</taxon>
        <taxon>Bradymonadales</taxon>
        <taxon>Bradymonadaceae</taxon>
        <taxon>Persicimonas</taxon>
    </lineage>
</organism>
<dbReference type="EMBL" id="CP041186">
    <property type="protein sequence ID" value="QDG49653.1"/>
    <property type="molecule type" value="Genomic_DNA"/>
</dbReference>
<accession>A0A5B8XZP4</accession>
<protein>
    <submittedName>
        <fullName evidence="1">Uncharacterized protein</fullName>
    </submittedName>
</protein>
<name>A0A4Y6PN56_PERCE</name>
<dbReference type="RefSeq" id="WP_141196150.1">
    <property type="nucleotide sequence ID" value="NZ_CP041186.1"/>
</dbReference>
<dbReference type="AlphaFoldDB" id="A0A4Y6PN56"/>
<evidence type="ECO:0000313" key="2">
    <source>
        <dbReference type="Proteomes" id="UP000315995"/>
    </source>
</evidence>
<accession>A0A4Y6PN56</accession>
<dbReference type="OrthoDB" id="5526515at2"/>